<dbReference type="EMBL" id="JAUUUU010000001">
    <property type="protein sequence ID" value="MDP1519393.1"/>
    <property type="molecule type" value="Genomic_DNA"/>
</dbReference>
<evidence type="ECO:0000313" key="7">
    <source>
        <dbReference type="Proteomes" id="UP001178354"/>
    </source>
</evidence>
<dbReference type="InterPro" id="IPR052719">
    <property type="entry name" value="CvpA-like"/>
</dbReference>
<dbReference type="GO" id="GO:0016020">
    <property type="term" value="C:membrane"/>
    <property type="evidence" value="ECO:0007669"/>
    <property type="project" value="UniProtKB-SubCell"/>
</dbReference>
<evidence type="ECO:0000256" key="2">
    <source>
        <dbReference type="ARBA" id="ARBA00022692"/>
    </source>
</evidence>
<reference evidence="6" key="2">
    <citation type="submission" date="2023-08" db="EMBL/GenBank/DDBJ databases">
        <authorList>
            <person name="Luo J."/>
        </authorList>
    </citation>
    <scope>NUCLEOTIDE SEQUENCE</scope>
    <source>
        <strain evidence="6">DSM 25064</strain>
    </source>
</reference>
<organism evidence="6 7">
    <name type="scientific">Porticoccus litoralis</name>
    <dbReference type="NCBI Taxonomy" id="434086"/>
    <lineage>
        <taxon>Bacteria</taxon>
        <taxon>Pseudomonadati</taxon>
        <taxon>Pseudomonadota</taxon>
        <taxon>Gammaproteobacteria</taxon>
        <taxon>Cellvibrionales</taxon>
        <taxon>Porticoccaceae</taxon>
        <taxon>Porticoccus</taxon>
    </lineage>
</organism>
<gene>
    <name evidence="6" type="ORF">Q8A57_00240</name>
</gene>
<evidence type="ECO:0000256" key="5">
    <source>
        <dbReference type="SAM" id="Phobius"/>
    </source>
</evidence>
<reference evidence="6" key="1">
    <citation type="journal article" date="2010" name="Int. J. Syst. Evol. Microbiol.">
        <title>Porticoccus litoralis gen. nov., sp. nov., a gammaproteobacterium isolated from the Yellow Sea.</title>
        <authorList>
            <person name="Oh H.M."/>
            <person name="Kim H."/>
            <person name="Kim K.M."/>
            <person name="Min G.S."/>
            <person name="Cho J.C."/>
        </authorList>
    </citation>
    <scope>NUCLEOTIDE SEQUENCE</scope>
    <source>
        <strain evidence="6">DSM 25064</strain>
    </source>
</reference>
<keyword evidence="3 5" id="KW-1133">Transmembrane helix</keyword>
<dbReference type="PANTHER" id="PTHR36926:SF1">
    <property type="entry name" value="COLICIN V PRODUCTION PROTEIN"/>
    <property type="match status" value="1"/>
</dbReference>
<evidence type="ECO:0000313" key="6">
    <source>
        <dbReference type="EMBL" id="MDP1519393.1"/>
    </source>
</evidence>
<keyword evidence="4 5" id="KW-0472">Membrane</keyword>
<comment type="caution">
    <text evidence="6">The sequence shown here is derived from an EMBL/GenBank/DDBJ whole genome shotgun (WGS) entry which is preliminary data.</text>
</comment>
<evidence type="ECO:0000256" key="1">
    <source>
        <dbReference type="ARBA" id="ARBA00004141"/>
    </source>
</evidence>
<feature type="transmembrane region" description="Helical" evidence="5">
    <location>
        <begin position="64"/>
        <end position="85"/>
    </location>
</feature>
<dbReference type="RefSeq" id="WP_305168910.1">
    <property type="nucleotide sequence ID" value="NZ_JAUUUU010000001.1"/>
</dbReference>
<evidence type="ECO:0000256" key="4">
    <source>
        <dbReference type="ARBA" id="ARBA00023136"/>
    </source>
</evidence>
<sequence length="164" mass="18202">MNWADWAIIAILSLSAIISLVRGFVKEAMSLLIWLAAAVIASIFHDELASWMEQLITTPSLRMLAAWVTLFIAVLIVGGICNYLLGKLVEATGLSGTDRLMGLLFGVTRGVVIVMAVLIILTEMLPVKQDLWWQQSVMISFFMQFEDWARDTGAAVLNFLKNLL</sequence>
<dbReference type="InterPro" id="IPR003825">
    <property type="entry name" value="Colicin-V_CvpA"/>
</dbReference>
<dbReference type="Pfam" id="PF02674">
    <property type="entry name" value="Colicin_V"/>
    <property type="match status" value="1"/>
</dbReference>
<name>A0AAW8AXM2_9GAMM</name>
<dbReference type="AlphaFoldDB" id="A0AAW8AXM2"/>
<comment type="subcellular location">
    <subcellularLocation>
        <location evidence="1">Membrane</location>
        <topology evidence="1">Multi-pass membrane protein</topology>
    </subcellularLocation>
</comment>
<accession>A0AAW8AXM2</accession>
<proteinExistence type="predicted"/>
<feature type="transmembrane region" description="Helical" evidence="5">
    <location>
        <begin position="100"/>
        <end position="121"/>
    </location>
</feature>
<feature type="transmembrane region" description="Helical" evidence="5">
    <location>
        <begin position="33"/>
        <end position="52"/>
    </location>
</feature>
<evidence type="ECO:0000256" key="3">
    <source>
        <dbReference type="ARBA" id="ARBA00022989"/>
    </source>
</evidence>
<keyword evidence="2 5" id="KW-0812">Transmembrane</keyword>
<keyword evidence="7" id="KW-1185">Reference proteome</keyword>
<dbReference type="PANTHER" id="PTHR36926">
    <property type="entry name" value="COLICIN V PRODUCTION PROTEIN"/>
    <property type="match status" value="1"/>
</dbReference>
<dbReference type="GO" id="GO:0009403">
    <property type="term" value="P:toxin biosynthetic process"/>
    <property type="evidence" value="ECO:0007669"/>
    <property type="project" value="InterPro"/>
</dbReference>
<dbReference type="Proteomes" id="UP001178354">
    <property type="component" value="Unassembled WGS sequence"/>
</dbReference>
<protein>
    <submittedName>
        <fullName evidence="6">CvpA family protein</fullName>
    </submittedName>
</protein>